<proteinExistence type="predicted"/>
<feature type="region of interest" description="Disordered" evidence="1">
    <location>
        <begin position="21"/>
        <end position="45"/>
    </location>
</feature>
<feature type="chain" id="PRO_5019087418" description="Mutanase" evidence="2">
    <location>
        <begin position="19"/>
        <end position="539"/>
    </location>
</feature>
<dbReference type="STRING" id="1890683.A0A427YIQ3"/>
<evidence type="ECO:0000256" key="1">
    <source>
        <dbReference type="SAM" id="MobiDB-lite"/>
    </source>
</evidence>
<evidence type="ECO:0000256" key="2">
    <source>
        <dbReference type="SAM" id="SignalP"/>
    </source>
</evidence>
<gene>
    <name evidence="3" type="ORF">EHS25_010126</name>
</gene>
<feature type="signal peptide" evidence="2">
    <location>
        <begin position="1"/>
        <end position="18"/>
    </location>
</feature>
<reference evidence="3 4" key="1">
    <citation type="submission" date="2018-11" db="EMBL/GenBank/DDBJ databases">
        <title>Genome sequence of Saitozyma podzolica DSM 27192.</title>
        <authorList>
            <person name="Aliyu H."/>
            <person name="Gorte O."/>
            <person name="Ochsenreither K."/>
        </authorList>
    </citation>
    <scope>NUCLEOTIDE SEQUENCE [LARGE SCALE GENOMIC DNA]</scope>
    <source>
        <strain evidence="3 4">DSM 27192</strain>
    </source>
</reference>
<feature type="compositionally biased region" description="Basic residues" evidence="1">
    <location>
        <begin position="26"/>
        <end position="40"/>
    </location>
</feature>
<comment type="caution">
    <text evidence="3">The sequence shown here is derived from an EMBL/GenBank/DDBJ whole genome shotgun (WGS) entry which is preliminary data.</text>
</comment>
<organism evidence="3 4">
    <name type="scientific">Saitozyma podzolica</name>
    <dbReference type="NCBI Taxonomy" id="1890683"/>
    <lineage>
        <taxon>Eukaryota</taxon>
        <taxon>Fungi</taxon>
        <taxon>Dikarya</taxon>
        <taxon>Basidiomycota</taxon>
        <taxon>Agaricomycotina</taxon>
        <taxon>Tremellomycetes</taxon>
        <taxon>Tremellales</taxon>
        <taxon>Trimorphomycetaceae</taxon>
        <taxon>Saitozyma</taxon>
    </lineage>
</organism>
<dbReference type="GO" id="GO:0051118">
    <property type="term" value="F:glucan endo-1,3-alpha-glucosidase activity"/>
    <property type="evidence" value="ECO:0007669"/>
    <property type="project" value="InterPro"/>
</dbReference>
<dbReference type="Pfam" id="PF03659">
    <property type="entry name" value="Glyco_hydro_71"/>
    <property type="match status" value="1"/>
</dbReference>
<evidence type="ECO:0000313" key="3">
    <source>
        <dbReference type="EMBL" id="RSH90950.1"/>
    </source>
</evidence>
<accession>A0A427YIQ3</accession>
<keyword evidence="4" id="KW-1185">Reference proteome</keyword>
<dbReference type="Gene3D" id="3.20.20.80">
    <property type="entry name" value="Glycosidases"/>
    <property type="match status" value="1"/>
</dbReference>
<dbReference type="CDD" id="cd11577">
    <property type="entry name" value="GH71"/>
    <property type="match status" value="1"/>
</dbReference>
<dbReference type="Proteomes" id="UP000279259">
    <property type="component" value="Unassembled WGS sequence"/>
</dbReference>
<dbReference type="EMBL" id="RSCD01000009">
    <property type="protein sequence ID" value="RSH90950.1"/>
    <property type="molecule type" value="Genomic_DNA"/>
</dbReference>
<keyword evidence="2" id="KW-0732">Signal</keyword>
<evidence type="ECO:0008006" key="5">
    <source>
        <dbReference type="Google" id="ProtNLM"/>
    </source>
</evidence>
<evidence type="ECO:0000313" key="4">
    <source>
        <dbReference type="Proteomes" id="UP000279259"/>
    </source>
</evidence>
<protein>
    <recommendedName>
        <fullName evidence="5">Mutanase</fullName>
    </recommendedName>
</protein>
<name>A0A427YIQ3_9TREE</name>
<dbReference type="AlphaFoldDB" id="A0A427YIQ3"/>
<dbReference type="InterPro" id="IPR005197">
    <property type="entry name" value="Glyco_hydro_71"/>
</dbReference>
<sequence length="539" mass="56722">MHLSTALTAFALVSAVAAEHGAGAGPRRRHHGKGPRKRCAAHSALESSSPSSIAASVVAVQSAADVASAAAAVASAAITASLAVNNAYAYQGGGVSHSVLRLQALAVAVSSAAPAASSASSTGTTTTNASTSSSGKQVFAHFMIGIVEPYTQADHEADQSLAKSKGITGFALNIGTDDYTVTQLTNAYAAAQAVGFNVFISFDFNWYSTSDVSAVASIVSQFVGQPAQFLVDGMPFVSSFIGDGFDWSSVASSVGKQLYVVPYFQPDLATQSGLEGLFSWDAWPGQGNNVPILANMTTDQDYVYIDAVDAASKTYMAPVSAWFMTHFPASTYNKNWAFYSEELWKIRWDQILSMGSDLNYIEIITWNDFGESHYIGPYDTPHTDDGSSAWASGLDHTAMLDMAVPYINAFKAAQTTVTVQDEMLVYWYRPHLKSAECDSTDMCGAKPTGWDFLEDSVFVTAMTISGGTVTVTSGSNAAVTTTVDAGVQIFQVPMGVGTQSFSFQTNSGGSGSGSGNVSISADCWNGNYNFNFHSGSITV</sequence>
<dbReference type="OrthoDB" id="3257981at2759"/>